<dbReference type="Proteomes" id="UP000245698">
    <property type="component" value="Unassembled WGS sequence"/>
</dbReference>
<gene>
    <name evidence="1" type="ORF">BQ8482_150014</name>
</gene>
<dbReference type="AlphaFoldDB" id="A0A2P9AH21"/>
<sequence>MAFPDEAIPPDCDLRFTTIEGEATVKNAIFAKSMATFAGRTNGLDAQLRTHAGIDTGQTI</sequence>
<evidence type="ECO:0000313" key="1">
    <source>
        <dbReference type="EMBL" id="SJM30427.1"/>
    </source>
</evidence>
<organism evidence="1 2">
    <name type="scientific">Mesorhizobium delmotii</name>
    <dbReference type="NCBI Taxonomy" id="1631247"/>
    <lineage>
        <taxon>Bacteria</taxon>
        <taxon>Pseudomonadati</taxon>
        <taxon>Pseudomonadota</taxon>
        <taxon>Alphaproteobacteria</taxon>
        <taxon>Hyphomicrobiales</taxon>
        <taxon>Phyllobacteriaceae</taxon>
        <taxon>Mesorhizobium</taxon>
    </lineage>
</organism>
<keyword evidence="2" id="KW-1185">Reference proteome</keyword>
<evidence type="ECO:0000313" key="2">
    <source>
        <dbReference type="Proteomes" id="UP000245698"/>
    </source>
</evidence>
<accession>A0A2P9AH21</accession>
<name>A0A2P9AH21_9HYPH</name>
<reference evidence="2" key="1">
    <citation type="submission" date="2016-12" db="EMBL/GenBank/DDBJ databases">
        <authorList>
            <person name="Brunel B."/>
        </authorList>
    </citation>
    <scope>NUCLEOTIDE SEQUENCE [LARGE SCALE GENOMIC DNA]</scope>
</reference>
<proteinExistence type="predicted"/>
<protein>
    <submittedName>
        <fullName evidence="1">Uncharacterized protein</fullName>
    </submittedName>
</protein>
<dbReference type="EMBL" id="FUIG01000021">
    <property type="protein sequence ID" value="SJM30427.1"/>
    <property type="molecule type" value="Genomic_DNA"/>
</dbReference>